<dbReference type="Proteomes" id="UP001283361">
    <property type="component" value="Unassembled WGS sequence"/>
</dbReference>
<keyword evidence="2" id="KW-1185">Reference proteome</keyword>
<evidence type="ECO:0000313" key="1">
    <source>
        <dbReference type="EMBL" id="KAK3759542.1"/>
    </source>
</evidence>
<comment type="caution">
    <text evidence="1">The sequence shown here is derived from an EMBL/GenBank/DDBJ whole genome shotgun (WGS) entry which is preliminary data.</text>
</comment>
<dbReference type="EMBL" id="JAWDGP010005116">
    <property type="protein sequence ID" value="KAK3759542.1"/>
    <property type="molecule type" value="Genomic_DNA"/>
</dbReference>
<protein>
    <submittedName>
        <fullName evidence="1">Uncharacterized protein</fullName>
    </submittedName>
</protein>
<organism evidence="1 2">
    <name type="scientific">Elysia crispata</name>
    <name type="common">lettuce slug</name>
    <dbReference type="NCBI Taxonomy" id="231223"/>
    <lineage>
        <taxon>Eukaryota</taxon>
        <taxon>Metazoa</taxon>
        <taxon>Spiralia</taxon>
        <taxon>Lophotrochozoa</taxon>
        <taxon>Mollusca</taxon>
        <taxon>Gastropoda</taxon>
        <taxon>Heterobranchia</taxon>
        <taxon>Euthyneura</taxon>
        <taxon>Panpulmonata</taxon>
        <taxon>Sacoglossa</taxon>
        <taxon>Placobranchoidea</taxon>
        <taxon>Plakobranchidae</taxon>
        <taxon>Elysia</taxon>
    </lineage>
</organism>
<reference evidence="1" key="1">
    <citation type="journal article" date="2023" name="G3 (Bethesda)">
        <title>A reference genome for the long-term kleptoplast-retaining sea slug Elysia crispata morphotype clarki.</title>
        <authorList>
            <person name="Eastman K.E."/>
            <person name="Pendleton A.L."/>
            <person name="Shaikh M.A."/>
            <person name="Suttiyut T."/>
            <person name="Ogas R."/>
            <person name="Tomko P."/>
            <person name="Gavelis G."/>
            <person name="Widhalm J.R."/>
            <person name="Wisecaver J.H."/>
        </authorList>
    </citation>
    <scope>NUCLEOTIDE SEQUENCE</scope>
    <source>
        <strain evidence="1">ECLA1</strain>
    </source>
</reference>
<evidence type="ECO:0000313" key="2">
    <source>
        <dbReference type="Proteomes" id="UP001283361"/>
    </source>
</evidence>
<sequence>MAKVRCSLIKSDIEVAYIEFNGTGSNRDSWFDQSRTLSSTWSPSILTDTLNPETSLSGYAYGNARRPFYFYGPHNQSCTNEYFYTWIWDSFTDKCRFEGLAATLQTFPMFFYSTISGPGTLGNPNTYDNADAMAVYVMFTC</sequence>
<gene>
    <name evidence="1" type="ORF">RRG08_045826</name>
</gene>
<accession>A0AAE1D6W2</accession>
<proteinExistence type="predicted"/>
<dbReference type="AlphaFoldDB" id="A0AAE1D6W2"/>
<name>A0AAE1D6W2_9GAST</name>